<evidence type="ECO:0000313" key="2">
    <source>
        <dbReference type="EMBL" id="CAD7286284.1"/>
    </source>
</evidence>
<accession>A0ABN7K1C2</accession>
<dbReference type="InterPro" id="IPR008621">
    <property type="entry name" value="Cbb3-typ_cyt_oxidase_comp"/>
</dbReference>
<name>A0ABN7K1C2_9BACT</name>
<protein>
    <recommendedName>
        <fullName evidence="4">Cytochrome c oxidase, cbb3-type, CcoQ subunit</fullName>
    </recommendedName>
</protein>
<dbReference type="EMBL" id="CAJHOE010000001">
    <property type="protein sequence ID" value="CAD7286284.1"/>
    <property type="molecule type" value="Genomic_DNA"/>
</dbReference>
<reference evidence="2 3" key="1">
    <citation type="submission" date="2020-11" db="EMBL/GenBank/DDBJ databases">
        <authorList>
            <person name="Peeters C."/>
        </authorList>
    </citation>
    <scope>NUCLEOTIDE SEQUENCE [LARGE SCALE GENOMIC DNA]</scope>
    <source>
        <strain evidence="2 3">LMG 8286</strain>
    </source>
</reference>
<gene>
    <name evidence="2" type="ORF">LMG8286_00115</name>
</gene>
<keyword evidence="1" id="KW-0472">Membrane</keyword>
<evidence type="ECO:0000313" key="3">
    <source>
        <dbReference type="Proteomes" id="UP000789359"/>
    </source>
</evidence>
<sequence>MDAQTIRELQAYGFFFFVVFLVCILYGYCYHLYKSERTGRRDYEKYSNLALQDELNGDVLEKNVKGH</sequence>
<evidence type="ECO:0000256" key="1">
    <source>
        <dbReference type="SAM" id="Phobius"/>
    </source>
</evidence>
<organism evidence="2 3">
    <name type="scientific">Campylobacter suis</name>
    <dbReference type="NCBI Taxonomy" id="2790657"/>
    <lineage>
        <taxon>Bacteria</taxon>
        <taxon>Pseudomonadati</taxon>
        <taxon>Campylobacterota</taxon>
        <taxon>Epsilonproteobacteria</taxon>
        <taxon>Campylobacterales</taxon>
        <taxon>Campylobacteraceae</taxon>
        <taxon>Campylobacter</taxon>
    </lineage>
</organism>
<dbReference type="Pfam" id="PF05545">
    <property type="entry name" value="FixQ"/>
    <property type="match status" value="1"/>
</dbReference>
<keyword evidence="1" id="KW-1133">Transmembrane helix</keyword>
<comment type="caution">
    <text evidence="2">The sequence shown here is derived from an EMBL/GenBank/DDBJ whole genome shotgun (WGS) entry which is preliminary data.</text>
</comment>
<dbReference type="RefSeq" id="WP_230055927.1">
    <property type="nucleotide sequence ID" value="NZ_CAJHOE010000001.1"/>
</dbReference>
<feature type="transmembrane region" description="Helical" evidence="1">
    <location>
        <begin position="12"/>
        <end position="33"/>
    </location>
</feature>
<keyword evidence="1" id="KW-0812">Transmembrane</keyword>
<dbReference type="Proteomes" id="UP000789359">
    <property type="component" value="Unassembled WGS sequence"/>
</dbReference>
<keyword evidence="3" id="KW-1185">Reference proteome</keyword>
<evidence type="ECO:0008006" key="4">
    <source>
        <dbReference type="Google" id="ProtNLM"/>
    </source>
</evidence>
<proteinExistence type="predicted"/>
<dbReference type="InterPro" id="IPR014107">
    <property type="entry name" value="Cyt_c_oxidase_cbb3_CcoQ"/>
</dbReference>
<dbReference type="NCBIfam" id="TIGR02736">
    <property type="entry name" value="cbb3_Q_epsi"/>
    <property type="match status" value="1"/>
</dbReference>